<keyword evidence="5" id="KW-0732">Signal</keyword>
<dbReference type="Proteomes" id="UP000196027">
    <property type="component" value="Chromosome"/>
</dbReference>
<keyword evidence="6" id="KW-0472">Membrane</keyword>
<reference evidence="8 9" key="1">
    <citation type="submission" date="2017-05" db="EMBL/GenBank/DDBJ databases">
        <title>Genomic insights into alkan degradation activity of Oleiphilus messinensis.</title>
        <authorList>
            <person name="Kozyavkin S.A."/>
            <person name="Slesarev A.I."/>
            <person name="Golyshin P.N."/>
            <person name="Korzhenkov A."/>
            <person name="Golyshina O.N."/>
            <person name="Toshchakov S.V."/>
        </authorList>
    </citation>
    <scope>NUCLEOTIDE SEQUENCE [LARGE SCALE GENOMIC DNA]</scope>
    <source>
        <strain evidence="8 9">ME102</strain>
    </source>
</reference>
<dbReference type="EMBL" id="CP021425">
    <property type="protein sequence ID" value="ARU56312.1"/>
    <property type="molecule type" value="Genomic_DNA"/>
</dbReference>
<dbReference type="SUPFAM" id="SSF56935">
    <property type="entry name" value="Porins"/>
    <property type="match status" value="1"/>
</dbReference>
<evidence type="ECO:0000256" key="3">
    <source>
        <dbReference type="ARBA" id="ARBA00022452"/>
    </source>
</evidence>
<dbReference type="KEGG" id="ome:OLMES_2249"/>
<gene>
    <name evidence="8" type="ORF">OLMES_2249</name>
</gene>
<dbReference type="GO" id="GO:0009279">
    <property type="term" value="C:cell outer membrane"/>
    <property type="evidence" value="ECO:0007669"/>
    <property type="project" value="UniProtKB-SubCell"/>
</dbReference>
<dbReference type="OrthoDB" id="19849at2"/>
<accession>A0A1Y0I737</accession>
<comment type="subcellular location">
    <subcellularLocation>
        <location evidence="1">Cell outer membrane</location>
        <topology evidence="1">Multi-pass membrane protein</topology>
    </subcellularLocation>
</comment>
<dbReference type="RefSeq" id="WP_087461315.1">
    <property type="nucleotide sequence ID" value="NZ_CP021425.1"/>
</dbReference>
<evidence type="ECO:0000256" key="5">
    <source>
        <dbReference type="ARBA" id="ARBA00022729"/>
    </source>
</evidence>
<sequence>MRIIFNKLAFIVLALSYSVIGHGQLTQNLAIDMQALSLGNAVTADPNGLMAIHYNPAGLTHYKGRNFQVNLLSAYIDIDADFIAPPGYEIFGIDGVENDPVANSHSHVNRLAIYVPGLGLQKLPPGPALAPSTAFSVNSPGSKLTFGNAFYLPMFAGFYRKPTDPGRYQPLAAALQRITYLSPTVAYEVNDEWSVGLGVHFSYFALAAEQYMRAPNMMLGMAEILQDAFNCESGDEPLAPFITLCGGNVGPFDDIGVLSLELDQSLSPTYAAGVLWEPNDWFRWGASYTSDADMHLNGTYELNYTEDFSGFWRRFNGSIIGSITSAILSLPSGAPREAGNVTMKLTYPQHFQTGISVKVHPLLTVNIDVGWTDYKKWDAFNFQFDRNLEFLGAARILSPQNATSNTLSLPQGMVDVWNWAFGFELHASSRLDLRAGVEIRDSVIPNDQRNLMAPFGGANLYSVGMGYRWSRDADISMSLSYIHSVENIPADTSCNINCDAIDNIVYNPYAGLDVKTSLRAVLAGLTFRTRF</sequence>
<keyword evidence="7" id="KW-0998">Cell outer membrane</keyword>
<evidence type="ECO:0000313" key="9">
    <source>
        <dbReference type="Proteomes" id="UP000196027"/>
    </source>
</evidence>
<keyword evidence="3" id="KW-1134">Transmembrane beta strand</keyword>
<evidence type="ECO:0000256" key="1">
    <source>
        <dbReference type="ARBA" id="ARBA00004571"/>
    </source>
</evidence>
<dbReference type="InterPro" id="IPR005017">
    <property type="entry name" value="OMPP1/FadL/TodX"/>
</dbReference>
<comment type="similarity">
    <text evidence="2">Belongs to the OmpP1/FadL family.</text>
</comment>
<dbReference type="AlphaFoldDB" id="A0A1Y0I737"/>
<dbReference type="GO" id="GO:0015483">
    <property type="term" value="F:long-chain fatty acid transporting porin activity"/>
    <property type="evidence" value="ECO:0007669"/>
    <property type="project" value="TreeGrafter"/>
</dbReference>
<dbReference type="Gene3D" id="2.40.160.60">
    <property type="entry name" value="Outer membrane protein transport protein (OMPP1/FadL/TodX)"/>
    <property type="match status" value="1"/>
</dbReference>
<name>A0A1Y0I737_9GAMM</name>
<evidence type="ECO:0000256" key="7">
    <source>
        <dbReference type="ARBA" id="ARBA00023237"/>
    </source>
</evidence>
<evidence type="ECO:0000313" key="8">
    <source>
        <dbReference type="EMBL" id="ARU56312.1"/>
    </source>
</evidence>
<evidence type="ECO:0000256" key="4">
    <source>
        <dbReference type="ARBA" id="ARBA00022692"/>
    </source>
</evidence>
<dbReference type="PANTHER" id="PTHR35093">
    <property type="entry name" value="OUTER MEMBRANE PROTEIN NMB0088-RELATED"/>
    <property type="match status" value="1"/>
</dbReference>
<keyword evidence="4" id="KW-0812">Transmembrane</keyword>
<evidence type="ECO:0000256" key="6">
    <source>
        <dbReference type="ARBA" id="ARBA00023136"/>
    </source>
</evidence>
<protein>
    <submittedName>
        <fullName evidence="8">Long-chain fatty acid transport protein</fullName>
    </submittedName>
</protein>
<proteinExistence type="inferred from homology"/>
<dbReference type="PANTHER" id="PTHR35093:SF8">
    <property type="entry name" value="OUTER MEMBRANE PROTEIN NMB0088-RELATED"/>
    <property type="match status" value="1"/>
</dbReference>
<keyword evidence="9" id="KW-1185">Reference proteome</keyword>
<dbReference type="Pfam" id="PF03349">
    <property type="entry name" value="Toluene_X"/>
    <property type="match status" value="1"/>
</dbReference>
<evidence type="ECO:0000256" key="2">
    <source>
        <dbReference type="ARBA" id="ARBA00008163"/>
    </source>
</evidence>
<organism evidence="8 9">
    <name type="scientific">Oleiphilus messinensis</name>
    <dbReference type="NCBI Taxonomy" id="141451"/>
    <lineage>
        <taxon>Bacteria</taxon>
        <taxon>Pseudomonadati</taxon>
        <taxon>Pseudomonadota</taxon>
        <taxon>Gammaproteobacteria</taxon>
        <taxon>Oceanospirillales</taxon>
        <taxon>Oleiphilaceae</taxon>
        <taxon>Oleiphilus</taxon>
    </lineage>
</organism>